<dbReference type="InterPro" id="IPR029066">
    <property type="entry name" value="PLP-binding_barrel"/>
</dbReference>
<sequence length="356" mass="38219">MPRPSTALIDLDALRHNYRLARQRHGGRALAVLKADAYGHGAARCAQALADIADGFAVAVVEEALALRAAGIVQPILVLEGAFDPQDLRQVREHALWTVVHHEEQLRMVELQAGAPLNVWLKLDSGMGRLGLPPEQARSLRQRLQASGRVGQLTWMSHFARADEPQQPTTAAQTERFDAALAGLPEPRSLCNSAGILHHPGSHRDWARPGLMLYGIAPTDGDKLGLKPVMTLRSQVFAIRELAAGQPLGYGALHVAPRASRIGLVALGYADGVPRNAPQGTPLRVGEGLAPLVGRISMDMLMVDLTDRPEAGIGSPVELWGPDHDIRPLASACGTIPYELLCGVKRVPVRWSGGQG</sequence>
<dbReference type="Proteomes" id="UP001368500">
    <property type="component" value="Unassembled WGS sequence"/>
</dbReference>
<keyword evidence="2 4" id="KW-0663">Pyridoxal phosphate</keyword>
<dbReference type="EMBL" id="JBBUTF010000010">
    <property type="protein sequence ID" value="MEK8026812.1"/>
    <property type="molecule type" value="Genomic_DNA"/>
</dbReference>
<evidence type="ECO:0000256" key="3">
    <source>
        <dbReference type="ARBA" id="ARBA00023235"/>
    </source>
</evidence>
<evidence type="ECO:0000256" key="4">
    <source>
        <dbReference type="HAMAP-Rule" id="MF_01201"/>
    </source>
</evidence>
<proteinExistence type="inferred from homology"/>
<organism evidence="6 7">
    <name type="scientific">Pseudaquabacterium rugosum</name>
    <dbReference type="NCBI Taxonomy" id="2984194"/>
    <lineage>
        <taxon>Bacteria</taxon>
        <taxon>Pseudomonadati</taxon>
        <taxon>Pseudomonadota</taxon>
        <taxon>Betaproteobacteria</taxon>
        <taxon>Burkholderiales</taxon>
        <taxon>Sphaerotilaceae</taxon>
        <taxon>Pseudaquabacterium</taxon>
    </lineage>
</organism>
<dbReference type="EC" id="5.1.1.1" evidence="4"/>
<feature type="binding site" evidence="4">
    <location>
        <position position="129"/>
    </location>
    <ligand>
        <name>substrate</name>
    </ligand>
</feature>
<dbReference type="CDD" id="cd06827">
    <property type="entry name" value="PLPDE_III_AR_proteobact"/>
    <property type="match status" value="1"/>
</dbReference>
<feature type="binding site" evidence="4">
    <location>
        <position position="298"/>
    </location>
    <ligand>
        <name>substrate</name>
    </ligand>
</feature>
<feature type="modified residue" description="N6-(pyridoxal phosphate)lysine" evidence="4">
    <location>
        <position position="34"/>
    </location>
</feature>
<reference evidence="6 7" key="1">
    <citation type="submission" date="2024-04" db="EMBL/GenBank/DDBJ databases">
        <title>Novel species of the genus Ideonella isolated from streams.</title>
        <authorList>
            <person name="Lu H."/>
        </authorList>
    </citation>
    <scope>NUCLEOTIDE SEQUENCE [LARGE SCALE GENOMIC DNA]</scope>
    <source>
        <strain evidence="6 7">BYS139W</strain>
    </source>
</reference>
<dbReference type="InterPro" id="IPR011079">
    <property type="entry name" value="Ala_racemase_C"/>
</dbReference>
<comment type="catalytic activity">
    <reaction evidence="4">
        <text>L-alanine = D-alanine</text>
        <dbReference type="Rhea" id="RHEA:20249"/>
        <dbReference type="ChEBI" id="CHEBI:57416"/>
        <dbReference type="ChEBI" id="CHEBI:57972"/>
        <dbReference type="EC" id="5.1.1.1"/>
    </reaction>
</comment>
<dbReference type="HAMAP" id="MF_01201">
    <property type="entry name" value="Ala_racemase"/>
    <property type="match status" value="1"/>
</dbReference>
<evidence type="ECO:0000313" key="7">
    <source>
        <dbReference type="Proteomes" id="UP001368500"/>
    </source>
</evidence>
<dbReference type="PANTHER" id="PTHR30511:SF0">
    <property type="entry name" value="ALANINE RACEMASE, CATABOLIC-RELATED"/>
    <property type="match status" value="1"/>
</dbReference>
<comment type="caution">
    <text evidence="6">The sequence shown here is derived from an EMBL/GenBank/DDBJ whole genome shotgun (WGS) entry which is preliminary data.</text>
</comment>
<dbReference type="NCBIfam" id="TIGR00492">
    <property type="entry name" value="alr"/>
    <property type="match status" value="1"/>
</dbReference>
<dbReference type="InterPro" id="IPR001608">
    <property type="entry name" value="Ala_racemase_N"/>
</dbReference>
<dbReference type="RefSeq" id="WP_341374594.1">
    <property type="nucleotide sequence ID" value="NZ_JBBUTF010000010.1"/>
</dbReference>
<dbReference type="PRINTS" id="PR00992">
    <property type="entry name" value="ALARACEMASE"/>
</dbReference>
<evidence type="ECO:0000313" key="6">
    <source>
        <dbReference type="EMBL" id="MEK8026812.1"/>
    </source>
</evidence>
<gene>
    <name evidence="6" type="primary">alr</name>
    <name evidence="6" type="ORF">AACH11_12645</name>
</gene>
<keyword evidence="3 4" id="KW-0413">Isomerase</keyword>
<dbReference type="InterPro" id="IPR009006">
    <property type="entry name" value="Ala_racemase/Decarboxylase_C"/>
</dbReference>
<dbReference type="Pfam" id="PF01168">
    <property type="entry name" value="Ala_racemase_N"/>
    <property type="match status" value="1"/>
</dbReference>
<dbReference type="Gene3D" id="3.20.20.10">
    <property type="entry name" value="Alanine racemase"/>
    <property type="match status" value="1"/>
</dbReference>
<dbReference type="Pfam" id="PF00842">
    <property type="entry name" value="Ala_racemase_C"/>
    <property type="match status" value="1"/>
</dbReference>
<feature type="active site" description="Proton acceptor; specific for D-alanine" evidence="4">
    <location>
        <position position="34"/>
    </location>
</feature>
<dbReference type="InterPro" id="IPR000821">
    <property type="entry name" value="Ala_racemase"/>
</dbReference>
<dbReference type="InterPro" id="IPR020622">
    <property type="entry name" value="Ala_racemase_pyridoxalP-BS"/>
</dbReference>
<dbReference type="PROSITE" id="PS00395">
    <property type="entry name" value="ALANINE_RACEMASE"/>
    <property type="match status" value="1"/>
</dbReference>
<comment type="cofactor">
    <cofactor evidence="1 4">
        <name>pyridoxal 5'-phosphate</name>
        <dbReference type="ChEBI" id="CHEBI:597326"/>
    </cofactor>
</comment>
<comment type="function">
    <text evidence="4">Catalyzes the interconversion of L-alanine and D-alanine. May also act on other amino acids.</text>
</comment>
<evidence type="ECO:0000256" key="2">
    <source>
        <dbReference type="ARBA" id="ARBA00022898"/>
    </source>
</evidence>
<dbReference type="Gene3D" id="2.40.37.10">
    <property type="entry name" value="Lyase, Ornithine Decarboxylase, Chain A, domain 1"/>
    <property type="match status" value="1"/>
</dbReference>
<keyword evidence="7" id="KW-1185">Reference proteome</keyword>
<dbReference type="PANTHER" id="PTHR30511">
    <property type="entry name" value="ALANINE RACEMASE"/>
    <property type="match status" value="1"/>
</dbReference>
<name>A0ABU9BA94_9BURK</name>
<comment type="similarity">
    <text evidence="4">Belongs to the alanine racemase family.</text>
</comment>
<evidence type="ECO:0000256" key="1">
    <source>
        <dbReference type="ARBA" id="ARBA00001933"/>
    </source>
</evidence>
<dbReference type="GO" id="GO:0008784">
    <property type="term" value="F:alanine racemase activity"/>
    <property type="evidence" value="ECO:0007669"/>
    <property type="project" value="UniProtKB-EC"/>
</dbReference>
<comment type="pathway">
    <text evidence="4">Amino-acid biosynthesis; D-alanine biosynthesis; D-alanine from L-alanine: step 1/1.</text>
</comment>
<evidence type="ECO:0000259" key="5">
    <source>
        <dbReference type="SMART" id="SM01005"/>
    </source>
</evidence>
<accession>A0ABU9BA94</accession>
<feature type="domain" description="Alanine racemase C-terminal" evidence="5">
    <location>
        <begin position="229"/>
        <end position="352"/>
    </location>
</feature>
<dbReference type="SUPFAM" id="SSF51419">
    <property type="entry name" value="PLP-binding barrel"/>
    <property type="match status" value="1"/>
</dbReference>
<dbReference type="SMART" id="SM01005">
    <property type="entry name" value="Ala_racemase_C"/>
    <property type="match status" value="1"/>
</dbReference>
<dbReference type="SUPFAM" id="SSF50621">
    <property type="entry name" value="Alanine racemase C-terminal domain-like"/>
    <property type="match status" value="1"/>
</dbReference>
<protein>
    <recommendedName>
        <fullName evidence="4">Alanine racemase</fullName>
        <ecNumber evidence="4">5.1.1.1</ecNumber>
    </recommendedName>
</protein>
<feature type="active site" description="Proton acceptor; specific for L-alanine" evidence="4">
    <location>
        <position position="250"/>
    </location>
</feature>